<protein>
    <submittedName>
        <fullName evidence="2">Zn-ribbon domain-containing OB-fold protein</fullName>
    </submittedName>
</protein>
<keyword evidence="3" id="KW-1185">Reference proteome</keyword>
<evidence type="ECO:0000259" key="1">
    <source>
        <dbReference type="Pfam" id="PF01796"/>
    </source>
</evidence>
<sequence>MNAEHPERPDEDPWDVFQEGARRGELLLRECGDCGARSWPVPWMQRCHRCLGADTRWLVAGGTGTLYTFARIHQDYHPSIADRTPYPIGIVDLAEGARTGRVGLLVEPGATLRAGSPVAAEFREAPDGSTIPWFVVR</sequence>
<dbReference type="RefSeq" id="WP_344423718.1">
    <property type="nucleotide sequence ID" value="NZ_BAAAQK010000023.1"/>
</dbReference>
<accession>A0ABN2NJ02</accession>
<evidence type="ECO:0000313" key="2">
    <source>
        <dbReference type="EMBL" id="GAA1868875.1"/>
    </source>
</evidence>
<organism evidence="2 3">
    <name type="scientific">Pseudonocardia ailaonensis</name>
    <dbReference type="NCBI Taxonomy" id="367279"/>
    <lineage>
        <taxon>Bacteria</taxon>
        <taxon>Bacillati</taxon>
        <taxon>Actinomycetota</taxon>
        <taxon>Actinomycetes</taxon>
        <taxon>Pseudonocardiales</taxon>
        <taxon>Pseudonocardiaceae</taxon>
        <taxon>Pseudonocardia</taxon>
    </lineage>
</organism>
<dbReference type="EMBL" id="BAAAQK010000023">
    <property type="protein sequence ID" value="GAA1868875.1"/>
    <property type="molecule type" value="Genomic_DNA"/>
</dbReference>
<dbReference type="InterPro" id="IPR012340">
    <property type="entry name" value="NA-bd_OB-fold"/>
</dbReference>
<dbReference type="Pfam" id="PF01796">
    <property type="entry name" value="OB_ChsH2_C"/>
    <property type="match status" value="1"/>
</dbReference>
<comment type="caution">
    <text evidence="2">The sequence shown here is derived from an EMBL/GenBank/DDBJ whole genome shotgun (WGS) entry which is preliminary data.</text>
</comment>
<dbReference type="PANTHER" id="PTHR34075:SF5">
    <property type="entry name" value="BLR3430 PROTEIN"/>
    <property type="match status" value="1"/>
</dbReference>
<dbReference type="InterPro" id="IPR002878">
    <property type="entry name" value="ChsH2_C"/>
</dbReference>
<dbReference type="InterPro" id="IPR052513">
    <property type="entry name" value="Thioester_dehydratase-like"/>
</dbReference>
<feature type="domain" description="ChsH2 C-terminal OB-fold" evidence="1">
    <location>
        <begin position="59"/>
        <end position="123"/>
    </location>
</feature>
<dbReference type="SUPFAM" id="SSF50249">
    <property type="entry name" value="Nucleic acid-binding proteins"/>
    <property type="match status" value="1"/>
</dbReference>
<name>A0ABN2NJ02_9PSEU</name>
<reference evidence="2 3" key="1">
    <citation type="journal article" date="2019" name="Int. J. Syst. Evol. Microbiol.">
        <title>The Global Catalogue of Microorganisms (GCM) 10K type strain sequencing project: providing services to taxonomists for standard genome sequencing and annotation.</title>
        <authorList>
            <consortium name="The Broad Institute Genomics Platform"/>
            <consortium name="The Broad Institute Genome Sequencing Center for Infectious Disease"/>
            <person name="Wu L."/>
            <person name="Ma J."/>
        </authorList>
    </citation>
    <scope>NUCLEOTIDE SEQUENCE [LARGE SCALE GENOMIC DNA]</scope>
    <source>
        <strain evidence="2 3">JCM 16009</strain>
    </source>
</reference>
<evidence type="ECO:0000313" key="3">
    <source>
        <dbReference type="Proteomes" id="UP001500449"/>
    </source>
</evidence>
<dbReference type="PANTHER" id="PTHR34075">
    <property type="entry name" value="BLR3430 PROTEIN"/>
    <property type="match status" value="1"/>
</dbReference>
<dbReference type="Proteomes" id="UP001500449">
    <property type="component" value="Unassembled WGS sequence"/>
</dbReference>
<proteinExistence type="predicted"/>
<gene>
    <name evidence="2" type="ORF">GCM10009836_56770</name>
</gene>